<feature type="domain" description="Alpha-carbonic anhydrase" evidence="11">
    <location>
        <begin position="39"/>
        <end position="277"/>
    </location>
</feature>
<reference evidence="12 13" key="1">
    <citation type="submission" date="2019-09" db="EMBL/GenBank/DDBJ databases">
        <title>Draft genome of the ectomycorrhizal ascomycete Sphaerosporella brunnea.</title>
        <authorList>
            <consortium name="DOE Joint Genome Institute"/>
            <person name="Benucci G.M."/>
            <person name="Marozzi G."/>
            <person name="Antonielli L."/>
            <person name="Sanchez S."/>
            <person name="Marco P."/>
            <person name="Wang X."/>
            <person name="Falini L.B."/>
            <person name="Barry K."/>
            <person name="Haridas S."/>
            <person name="Lipzen A."/>
            <person name="Labutti K."/>
            <person name="Grigoriev I.V."/>
            <person name="Murat C."/>
            <person name="Martin F."/>
            <person name="Albertini E."/>
            <person name="Donnini D."/>
            <person name="Bonito G."/>
        </authorList>
    </citation>
    <scope>NUCLEOTIDE SEQUENCE [LARGE SCALE GENOMIC DNA]</scope>
    <source>
        <strain evidence="12 13">Sb_GMNB300</strain>
    </source>
</reference>
<dbReference type="GO" id="GO:0004089">
    <property type="term" value="F:carbonate dehydratase activity"/>
    <property type="evidence" value="ECO:0007669"/>
    <property type="project" value="UniProtKB-UniRule"/>
</dbReference>
<evidence type="ECO:0000256" key="3">
    <source>
        <dbReference type="ARBA" id="ARBA00010718"/>
    </source>
</evidence>
<organism evidence="12 13">
    <name type="scientific">Sphaerosporella brunnea</name>
    <dbReference type="NCBI Taxonomy" id="1250544"/>
    <lineage>
        <taxon>Eukaryota</taxon>
        <taxon>Fungi</taxon>
        <taxon>Dikarya</taxon>
        <taxon>Ascomycota</taxon>
        <taxon>Pezizomycotina</taxon>
        <taxon>Pezizomycetes</taxon>
        <taxon>Pezizales</taxon>
        <taxon>Pyronemataceae</taxon>
        <taxon>Sphaerosporella</taxon>
    </lineage>
</organism>
<evidence type="ECO:0000256" key="8">
    <source>
        <dbReference type="ARBA" id="ARBA00048348"/>
    </source>
</evidence>
<keyword evidence="13" id="KW-1185">Reference proteome</keyword>
<evidence type="ECO:0000259" key="11">
    <source>
        <dbReference type="PROSITE" id="PS51144"/>
    </source>
</evidence>
<name>A0A5J5EM84_9PEZI</name>
<evidence type="ECO:0000256" key="1">
    <source>
        <dbReference type="ARBA" id="ARBA00001947"/>
    </source>
</evidence>
<dbReference type="EMBL" id="VXIS01000225">
    <property type="protein sequence ID" value="KAA8896166.1"/>
    <property type="molecule type" value="Genomic_DNA"/>
</dbReference>
<dbReference type="InterPro" id="IPR018338">
    <property type="entry name" value="Carbonic_anhydrase_a-class_CS"/>
</dbReference>
<dbReference type="PANTHER" id="PTHR18952:SF265">
    <property type="entry name" value="CARBONIC ANHYDRASE"/>
    <property type="match status" value="1"/>
</dbReference>
<evidence type="ECO:0000313" key="13">
    <source>
        <dbReference type="Proteomes" id="UP000326924"/>
    </source>
</evidence>
<dbReference type="Proteomes" id="UP000326924">
    <property type="component" value="Unassembled WGS sequence"/>
</dbReference>
<comment type="similarity">
    <text evidence="3 9">Belongs to the alpha-carbonic anhydrase family.</text>
</comment>
<comment type="caution">
    <text evidence="12">The sequence shown here is derived from an EMBL/GenBank/DDBJ whole genome shotgun (WGS) entry which is preliminary data.</text>
</comment>
<dbReference type="AlphaFoldDB" id="A0A5J5EM84"/>
<feature type="region of interest" description="Disordered" evidence="10">
    <location>
        <begin position="316"/>
        <end position="335"/>
    </location>
</feature>
<keyword evidence="5 9" id="KW-0479">Metal-binding</keyword>
<dbReference type="SMART" id="SM01057">
    <property type="entry name" value="Carb_anhydrase"/>
    <property type="match status" value="1"/>
</dbReference>
<accession>A0A5J5EM84</accession>
<dbReference type="PROSITE" id="PS51144">
    <property type="entry name" value="ALPHA_CA_2"/>
    <property type="match status" value="1"/>
</dbReference>
<dbReference type="OrthoDB" id="429145at2759"/>
<dbReference type="SUPFAM" id="SSF51069">
    <property type="entry name" value="Carbonic anhydrase"/>
    <property type="match status" value="1"/>
</dbReference>
<comment type="catalytic activity">
    <reaction evidence="8 9">
        <text>hydrogencarbonate + H(+) = CO2 + H2O</text>
        <dbReference type="Rhea" id="RHEA:10748"/>
        <dbReference type="ChEBI" id="CHEBI:15377"/>
        <dbReference type="ChEBI" id="CHEBI:15378"/>
        <dbReference type="ChEBI" id="CHEBI:16526"/>
        <dbReference type="ChEBI" id="CHEBI:17544"/>
        <dbReference type="EC" id="4.2.1.1"/>
    </reaction>
</comment>
<proteinExistence type="inferred from homology"/>
<evidence type="ECO:0000313" key="12">
    <source>
        <dbReference type="EMBL" id="KAA8896166.1"/>
    </source>
</evidence>
<dbReference type="InterPro" id="IPR023561">
    <property type="entry name" value="Carbonic_anhydrase_a-class"/>
</dbReference>
<sequence>MYKHGIIALLLLAARNAAASCVHNTSLKPRAEDGAVPISTFGYTGLTGPFNWAGLDAANIACSTSRTQSPINLNSSTASKLSTRPTFSFNNVSSAEFENLGTTIEVLATGTTTISGKAFTLKQFHFHSPSEHRIDEEYFPLEMHMVHEAADGDGAIAVVAVLFEIDAVDATQLLKAVTRNIDKIQRPGSKTETAGLDFAELTAHLRNAPLLTYQGSLTTPPCAEGLTFIVPQKPMPLDVDTYRKIKGTVKFNARYTQNEAGLENILELGCKAVDEAKKAAPEPSSSTVESVVSPSASAVTATGTLESTLASTVAHASSASPTTTTTSCSSSQSASPTAAAEDSVTLVEGHHCIAGACVKRPAATAAKVRRRSRWERY</sequence>
<dbReference type="InterPro" id="IPR041891">
    <property type="entry name" value="Alpha_CA_prokaryot-like"/>
</dbReference>
<dbReference type="InterPro" id="IPR001148">
    <property type="entry name" value="CA_dom"/>
</dbReference>
<feature type="chain" id="PRO_5025076668" description="Carbonic anhydrase" evidence="9">
    <location>
        <begin position="20"/>
        <end position="377"/>
    </location>
</feature>
<keyword evidence="9" id="KW-0732">Signal</keyword>
<dbReference type="Pfam" id="PF00194">
    <property type="entry name" value="Carb_anhydrase"/>
    <property type="match status" value="1"/>
</dbReference>
<comment type="cofactor">
    <cofactor evidence="1 9">
        <name>Zn(2+)</name>
        <dbReference type="ChEBI" id="CHEBI:29105"/>
    </cofactor>
</comment>
<dbReference type="GO" id="GO:0008270">
    <property type="term" value="F:zinc ion binding"/>
    <property type="evidence" value="ECO:0007669"/>
    <property type="project" value="UniProtKB-UniRule"/>
</dbReference>
<dbReference type="Gene3D" id="3.10.200.10">
    <property type="entry name" value="Alpha carbonic anhydrase"/>
    <property type="match status" value="1"/>
</dbReference>
<keyword evidence="6 9" id="KW-0862">Zinc</keyword>
<dbReference type="InParanoid" id="A0A5J5EM84"/>
<dbReference type="InterPro" id="IPR036398">
    <property type="entry name" value="CA_dom_sf"/>
</dbReference>
<evidence type="ECO:0000256" key="2">
    <source>
        <dbReference type="ARBA" id="ARBA00002904"/>
    </source>
</evidence>
<evidence type="ECO:0000256" key="7">
    <source>
        <dbReference type="ARBA" id="ARBA00023239"/>
    </source>
</evidence>
<evidence type="ECO:0000256" key="4">
    <source>
        <dbReference type="ARBA" id="ARBA00012925"/>
    </source>
</evidence>
<protein>
    <recommendedName>
        <fullName evidence="4 9">Carbonic anhydrase</fullName>
        <ecNumber evidence="4 9">4.2.1.1</ecNumber>
    </recommendedName>
</protein>
<dbReference type="EC" id="4.2.1.1" evidence="4 9"/>
<dbReference type="PROSITE" id="PS00162">
    <property type="entry name" value="ALPHA_CA_1"/>
    <property type="match status" value="1"/>
</dbReference>
<evidence type="ECO:0000256" key="5">
    <source>
        <dbReference type="ARBA" id="ARBA00022723"/>
    </source>
</evidence>
<gene>
    <name evidence="12" type="ORF">FN846DRAFT_893520</name>
</gene>
<evidence type="ECO:0000256" key="10">
    <source>
        <dbReference type="SAM" id="MobiDB-lite"/>
    </source>
</evidence>
<feature type="signal peptide" evidence="9">
    <location>
        <begin position="1"/>
        <end position="19"/>
    </location>
</feature>
<dbReference type="CDD" id="cd03124">
    <property type="entry name" value="alpha_CA_prokaryotic_like"/>
    <property type="match status" value="1"/>
</dbReference>
<dbReference type="PANTHER" id="PTHR18952">
    <property type="entry name" value="CARBONIC ANHYDRASE"/>
    <property type="match status" value="1"/>
</dbReference>
<evidence type="ECO:0000256" key="6">
    <source>
        <dbReference type="ARBA" id="ARBA00022833"/>
    </source>
</evidence>
<evidence type="ECO:0000256" key="9">
    <source>
        <dbReference type="RuleBase" id="RU367011"/>
    </source>
</evidence>
<keyword evidence="7 9" id="KW-0456">Lyase</keyword>
<comment type="function">
    <text evidence="2 9">Reversible hydration of carbon dioxide.</text>
</comment>